<feature type="domain" description="YgjP-like metallopeptidase" evidence="1">
    <location>
        <begin position="49"/>
        <end position="171"/>
    </location>
</feature>
<gene>
    <name evidence="2" type="ORF">SAMN06265353_1413</name>
</gene>
<protein>
    <submittedName>
        <fullName evidence="2">Predicted metal-dependent hydrolase</fullName>
    </submittedName>
</protein>
<sequence>MRVEDFIKAVEEAGFKFITDNITNDKPEVILNTHALHIFLPKDGSISLEDFIKEQGEKLLQVVTKLREYKEEAKRVPLYEHENLREIIESYIEEFSKTLGVKPGGISITRMGKSWIRCVDNFFIFSEFLKYLPEELIRHVVACGMCYLAVKNNGPELQSLLKKLDPDAERHIHMIKVYRVAIEKKERL</sequence>
<name>A0A285P2C9_9AQUI</name>
<keyword evidence="3" id="KW-1185">Reference proteome</keyword>
<evidence type="ECO:0000313" key="3">
    <source>
        <dbReference type="Proteomes" id="UP000218627"/>
    </source>
</evidence>
<evidence type="ECO:0000313" key="2">
    <source>
        <dbReference type="EMBL" id="SNZ15608.1"/>
    </source>
</evidence>
<dbReference type="RefSeq" id="WP_096602798.1">
    <property type="nucleotide sequence ID" value="NZ_OBEN01000008.1"/>
</dbReference>
<reference evidence="3" key="1">
    <citation type="submission" date="2017-09" db="EMBL/GenBank/DDBJ databases">
        <authorList>
            <person name="Varghese N."/>
            <person name="Submissions S."/>
        </authorList>
    </citation>
    <scope>NUCLEOTIDE SEQUENCE [LARGE SCALE GENOMIC DNA]</scope>
    <source>
        <strain evidence="3">DSM 2913</strain>
    </source>
</reference>
<organism evidence="2 3">
    <name type="scientific">Hydrogenobacter hydrogenophilus</name>
    <dbReference type="NCBI Taxonomy" id="35835"/>
    <lineage>
        <taxon>Bacteria</taxon>
        <taxon>Pseudomonadati</taxon>
        <taxon>Aquificota</taxon>
        <taxon>Aquificia</taxon>
        <taxon>Aquificales</taxon>
        <taxon>Aquificaceae</taxon>
        <taxon>Hydrogenobacter</taxon>
    </lineage>
</organism>
<dbReference type="GO" id="GO:0016787">
    <property type="term" value="F:hydrolase activity"/>
    <property type="evidence" value="ECO:0007669"/>
    <property type="project" value="UniProtKB-KW"/>
</dbReference>
<dbReference type="OrthoDB" id="9811177at2"/>
<dbReference type="Gene3D" id="3.30.2010.10">
    <property type="entry name" value="Metalloproteases ('zincins'), catalytic domain"/>
    <property type="match status" value="1"/>
</dbReference>
<accession>A0A285P2C9</accession>
<proteinExistence type="predicted"/>
<dbReference type="EMBL" id="OBEN01000008">
    <property type="protein sequence ID" value="SNZ15608.1"/>
    <property type="molecule type" value="Genomic_DNA"/>
</dbReference>
<keyword evidence="2" id="KW-0378">Hydrolase</keyword>
<dbReference type="InterPro" id="IPR002725">
    <property type="entry name" value="YgjP-like_metallopeptidase"/>
</dbReference>
<dbReference type="Pfam" id="PF01863">
    <property type="entry name" value="YgjP-like"/>
    <property type="match status" value="1"/>
</dbReference>
<evidence type="ECO:0000259" key="1">
    <source>
        <dbReference type="Pfam" id="PF01863"/>
    </source>
</evidence>
<dbReference type="Proteomes" id="UP000218627">
    <property type="component" value="Unassembled WGS sequence"/>
</dbReference>
<dbReference type="AlphaFoldDB" id="A0A285P2C9"/>